<dbReference type="RefSeq" id="WP_135179457.1">
    <property type="nucleotide sequence ID" value="NZ_SPQT01000056.1"/>
</dbReference>
<dbReference type="AlphaFoldDB" id="A0A4Y9L3W8"/>
<accession>A0A4Y9L3W8</accession>
<proteinExistence type="predicted"/>
<sequence>MHSFQSARDRHGTKLNILLEYPLRHIAAGAHFWLTAVLEFSRRHNAAFGRHNATPLVLSVRSSETGWPVSRFNDSMARELAVVEARKDDKVIFATPQCRTTGKARRQARAAVTRCAYSSAKRMAR</sequence>
<evidence type="ECO:0000313" key="2">
    <source>
        <dbReference type="Proteomes" id="UP000297966"/>
    </source>
</evidence>
<organism evidence="1 2">
    <name type="scientific">Bradyrhizobium niftali</name>
    <dbReference type="NCBI Taxonomy" id="2560055"/>
    <lineage>
        <taxon>Bacteria</taxon>
        <taxon>Pseudomonadati</taxon>
        <taxon>Pseudomonadota</taxon>
        <taxon>Alphaproteobacteria</taxon>
        <taxon>Hyphomicrobiales</taxon>
        <taxon>Nitrobacteraceae</taxon>
        <taxon>Bradyrhizobium</taxon>
    </lineage>
</organism>
<dbReference type="Proteomes" id="UP000297966">
    <property type="component" value="Unassembled WGS sequence"/>
</dbReference>
<dbReference type="EMBL" id="SPQT01000056">
    <property type="protein sequence ID" value="TFV36954.1"/>
    <property type="molecule type" value="Genomic_DNA"/>
</dbReference>
<gene>
    <name evidence="1" type="ORF">E4K65_44355</name>
</gene>
<name>A0A4Y9L3W8_9BRAD</name>
<keyword evidence="2" id="KW-1185">Reference proteome</keyword>
<evidence type="ECO:0000313" key="1">
    <source>
        <dbReference type="EMBL" id="TFV36954.1"/>
    </source>
</evidence>
<comment type="caution">
    <text evidence="1">The sequence shown here is derived from an EMBL/GenBank/DDBJ whole genome shotgun (WGS) entry which is preliminary data.</text>
</comment>
<protein>
    <submittedName>
        <fullName evidence="1">Uncharacterized protein</fullName>
    </submittedName>
</protein>
<reference evidence="1 2" key="1">
    <citation type="submission" date="2019-03" db="EMBL/GenBank/DDBJ databases">
        <title>Bradyrhizobium diversity isolated from nodules of Chamaecrista fasciculata.</title>
        <authorList>
            <person name="Klepa M.S."/>
            <person name="Urquiaga M.O."/>
            <person name="Hungria M."/>
            <person name="Delamuta J.R."/>
        </authorList>
    </citation>
    <scope>NUCLEOTIDE SEQUENCE [LARGE SCALE GENOMIC DNA]</scope>
    <source>
        <strain evidence="1 2">CNPSo 3448</strain>
    </source>
</reference>